<feature type="compositionally biased region" description="Basic and acidic residues" evidence="2">
    <location>
        <begin position="604"/>
        <end position="679"/>
    </location>
</feature>
<dbReference type="RefSeq" id="XP_022322552.1">
    <property type="nucleotide sequence ID" value="XM_022466844.1"/>
</dbReference>
<organism evidence="3 4">
    <name type="scientific">Crassostrea virginica</name>
    <name type="common">Eastern oyster</name>
    <dbReference type="NCBI Taxonomy" id="6565"/>
    <lineage>
        <taxon>Eukaryota</taxon>
        <taxon>Metazoa</taxon>
        <taxon>Spiralia</taxon>
        <taxon>Lophotrochozoa</taxon>
        <taxon>Mollusca</taxon>
        <taxon>Bivalvia</taxon>
        <taxon>Autobranchia</taxon>
        <taxon>Pteriomorphia</taxon>
        <taxon>Ostreida</taxon>
        <taxon>Ostreoidea</taxon>
        <taxon>Ostreidae</taxon>
        <taxon>Crassostrea</taxon>
    </lineage>
</organism>
<dbReference type="InterPro" id="IPR009060">
    <property type="entry name" value="UBA-like_sf"/>
</dbReference>
<dbReference type="InterPro" id="IPR009816">
    <property type="entry name" value="SPATS2-like"/>
</dbReference>
<dbReference type="KEGG" id="cvn:111124005"/>
<keyword evidence="3" id="KW-1185">Reference proteome</keyword>
<evidence type="ECO:0000256" key="2">
    <source>
        <dbReference type="SAM" id="MobiDB-lite"/>
    </source>
</evidence>
<evidence type="ECO:0000256" key="1">
    <source>
        <dbReference type="ARBA" id="ARBA00007105"/>
    </source>
</evidence>
<proteinExistence type="inferred from homology"/>
<feature type="region of interest" description="Disordered" evidence="2">
    <location>
        <begin position="173"/>
        <end position="280"/>
    </location>
</feature>
<feature type="region of interest" description="Disordered" evidence="2">
    <location>
        <begin position="94"/>
        <end position="160"/>
    </location>
</feature>
<gene>
    <name evidence="4" type="primary">LOC111124005</name>
</gene>
<accession>A0A8B8D336</accession>
<evidence type="ECO:0000313" key="4">
    <source>
        <dbReference type="RefSeq" id="XP_022322552.1"/>
    </source>
</evidence>
<dbReference type="PANTHER" id="PTHR15623:SF11">
    <property type="entry name" value="SPERMATOGENESIS-ASSOCIATED SERINE-RICH PROTEIN 2"/>
    <property type="match status" value="1"/>
</dbReference>
<dbReference type="Proteomes" id="UP000694844">
    <property type="component" value="Chromosome 3"/>
</dbReference>
<feature type="compositionally biased region" description="Polar residues" evidence="2">
    <location>
        <begin position="496"/>
        <end position="517"/>
    </location>
</feature>
<comment type="similarity">
    <text evidence="1">Belongs to the SPATS2 family.</text>
</comment>
<feature type="region of interest" description="Disordered" evidence="2">
    <location>
        <begin position="422"/>
        <end position="453"/>
    </location>
</feature>
<dbReference type="Pfam" id="PF07139">
    <property type="entry name" value="SPATS2-like"/>
    <property type="match status" value="1"/>
</dbReference>
<evidence type="ECO:0000313" key="3">
    <source>
        <dbReference type="Proteomes" id="UP000694844"/>
    </source>
</evidence>
<dbReference type="OrthoDB" id="6136201at2759"/>
<reference evidence="4" key="1">
    <citation type="submission" date="2025-08" db="UniProtKB">
        <authorList>
            <consortium name="RefSeq"/>
        </authorList>
    </citation>
    <scope>IDENTIFICATION</scope>
    <source>
        <tissue evidence="4">Whole sample</tissue>
    </source>
</reference>
<dbReference type="GeneID" id="111124005"/>
<feature type="compositionally biased region" description="Low complexity" evidence="2">
    <location>
        <begin position="536"/>
        <end position="556"/>
    </location>
</feature>
<sequence>MTSYILVAFKFSKRENENSGTIHFDTRTKAVMAEVSLAQENIKEKVNAVREVITGKSNNEIILVLQYYEYDVAKAIQAYCDDGAKTALTEWHWSGNKTPSKKKKNKKKASSKAASEDGEALSPKKETPSPIPNGIPVKDSIPNGMLGNETDTPVLHNPDVDLIGSLEAPSVGVQAASKTTPNSNNNASFSNSSPSKQQSPQPQRQQPVSRNPPQASSVQPQRTGSHPQPQRQSHSHPHGRQRTHSGSHSHRQRTASERSNASQTEHKPTHYKAHAGLEKSVKDLHRQTVALERFRMILNEEVDKTYKRIKSVFEEVRTSLNNREIELTSEMDKVKLAANDIFAMRQKRAVELKVKVDRSDNMNDQELSDLRSEIKHFIGERKVDEDLSRTTRFLYDSDHLKEEINLFGEVVPVKCTYSARRPSISSVASSGPEEVDSLASSLNSPAPMVVDSGHETGHEALDISEAHEMAELQRRLKGSLQLQGYMKSEGQKNDQNHSAAKSSSTPNQDTIINGSTDVSEKDSTSKGESNAIKPNPSETSSLKSPSSTPVKSTSESEAARRSHTGNFERGRGRGRGGNYRGHPRSPRKDGGDSYYRNQGGYDRGGYRRRGEYYNSRRDDRRNYRPRDDYPKSASQREERQNNSRNERPYTAKESGKPSNAKENRKEPRVEKESQNKPQE</sequence>
<dbReference type="AlphaFoldDB" id="A0A8B8D336"/>
<feature type="compositionally biased region" description="Basic residues" evidence="2">
    <location>
        <begin position="99"/>
        <end position="110"/>
    </location>
</feature>
<feature type="compositionally biased region" description="Low complexity" evidence="2">
    <location>
        <begin position="181"/>
        <end position="214"/>
    </location>
</feature>
<feature type="region of interest" description="Disordered" evidence="2">
    <location>
        <begin position="488"/>
        <end position="679"/>
    </location>
</feature>
<dbReference type="GO" id="GO:0005737">
    <property type="term" value="C:cytoplasm"/>
    <property type="evidence" value="ECO:0007669"/>
    <property type="project" value="TreeGrafter"/>
</dbReference>
<feature type="compositionally biased region" description="Polar residues" evidence="2">
    <location>
        <begin position="215"/>
        <end position="232"/>
    </location>
</feature>
<dbReference type="SUPFAM" id="SSF46934">
    <property type="entry name" value="UBA-like"/>
    <property type="match status" value="1"/>
</dbReference>
<feature type="compositionally biased region" description="Basic residues" evidence="2">
    <location>
        <begin position="233"/>
        <end position="253"/>
    </location>
</feature>
<protein>
    <submittedName>
        <fullName evidence="4">Spermatogenesis-associated serine-rich protein 2-like isoform X1</fullName>
    </submittedName>
</protein>
<dbReference type="PANTHER" id="PTHR15623">
    <property type="entry name" value="SPERMATOGENESIS-ASSOCIATED SERINE-RICH PROTEIN 2-RELATED"/>
    <property type="match status" value="1"/>
</dbReference>
<name>A0A8B8D336_CRAVI</name>